<dbReference type="PANTHER" id="PTHR47926">
    <property type="entry name" value="PENTATRICOPEPTIDE REPEAT-CONTAINING PROTEIN"/>
    <property type="match status" value="1"/>
</dbReference>
<feature type="non-terminal residue" evidence="3">
    <location>
        <position position="261"/>
    </location>
</feature>
<feature type="repeat" description="PPR" evidence="2">
    <location>
        <begin position="145"/>
        <end position="180"/>
    </location>
</feature>
<dbReference type="InterPro" id="IPR002885">
    <property type="entry name" value="PPR_rpt"/>
</dbReference>
<dbReference type="NCBIfam" id="TIGR00756">
    <property type="entry name" value="PPR"/>
    <property type="match status" value="3"/>
</dbReference>
<dbReference type="STRING" id="88036.D8RW08"/>
<dbReference type="GO" id="GO:0048731">
    <property type="term" value="P:system development"/>
    <property type="evidence" value="ECO:0007669"/>
    <property type="project" value="UniProtKB-ARBA"/>
</dbReference>
<keyword evidence="4" id="KW-1185">Reference proteome</keyword>
<sequence length="261" mass="28819">MLSKEKKQLDLFVANCLVDMYCKCGELEEARKIFNSMGTRSVVSYTAIIQGCNTNGRAELALEYYSALRADNTIQADACTYTCVLVACGSVMAIKLGREIHQLAKHKGLLKNNPVLGSSLVSFYGKCGDVDSAQEAFDECRARDDTALWNSLIQAYTLQGRSIEALERFYSMTQEEGCKADDVSFVSVLNACSHGGLVGKGRQLLDEMPKQYGVKPRLEHYVCLIDMLGRANLLDEAVRVLRAMPFEPDAVVWTSLLGACR</sequence>
<protein>
    <recommendedName>
        <fullName evidence="5">Pentacotripeptide-repeat region of PRORP domain-containing protein</fullName>
    </recommendedName>
</protein>
<dbReference type="HOGENOM" id="CLU_002706_0_0_1"/>
<dbReference type="eggNOG" id="KOG4197">
    <property type="taxonomic scope" value="Eukaryota"/>
</dbReference>
<name>D8RW08_SELML</name>
<dbReference type="InterPro" id="IPR011990">
    <property type="entry name" value="TPR-like_helical_dom_sf"/>
</dbReference>
<organism evidence="4">
    <name type="scientific">Selaginella moellendorffii</name>
    <name type="common">Spikemoss</name>
    <dbReference type="NCBI Taxonomy" id="88036"/>
    <lineage>
        <taxon>Eukaryota</taxon>
        <taxon>Viridiplantae</taxon>
        <taxon>Streptophyta</taxon>
        <taxon>Embryophyta</taxon>
        <taxon>Tracheophyta</taxon>
        <taxon>Lycopodiopsida</taxon>
        <taxon>Selaginellales</taxon>
        <taxon>Selaginellaceae</taxon>
        <taxon>Selaginella</taxon>
    </lineage>
</organism>
<dbReference type="InParanoid" id="D8RW08"/>
<feature type="repeat" description="PPR" evidence="2">
    <location>
        <begin position="10"/>
        <end position="44"/>
    </location>
</feature>
<accession>D8RW08</accession>
<dbReference type="PROSITE" id="PS51375">
    <property type="entry name" value="PPR"/>
    <property type="match status" value="2"/>
</dbReference>
<keyword evidence="1" id="KW-0677">Repeat</keyword>
<evidence type="ECO:0000256" key="1">
    <source>
        <dbReference type="ARBA" id="ARBA00022737"/>
    </source>
</evidence>
<dbReference type="OMA" id="YAMIKAM"/>
<dbReference type="Proteomes" id="UP000001514">
    <property type="component" value="Unassembled WGS sequence"/>
</dbReference>
<reference evidence="3 4" key="1">
    <citation type="journal article" date="2011" name="Science">
        <title>The Selaginella genome identifies genetic changes associated with the evolution of vascular plants.</title>
        <authorList>
            <person name="Banks J.A."/>
            <person name="Nishiyama T."/>
            <person name="Hasebe M."/>
            <person name="Bowman J.L."/>
            <person name="Gribskov M."/>
            <person name="dePamphilis C."/>
            <person name="Albert V.A."/>
            <person name="Aono N."/>
            <person name="Aoyama T."/>
            <person name="Ambrose B.A."/>
            <person name="Ashton N.W."/>
            <person name="Axtell M.J."/>
            <person name="Barker E."/>
            <person name="Barker M.S."/>
            <person name="Bennetzen J.L."/>
            <person name="Bonawitz N.D."/>
            <person name="Chapple C."/>
            <person name="Cheng C."/>
            <person name="Correa L.G."/>
            <person name="Dacre M."/>
            <person name="DeBarry J."/>
            <person name="Dreyer I."/>
            <person name="Elias M."/>
            <person name="Engstrom E.M."/>
            <person name="Estelle M."/>
            <person name="Feng L."/>
            <person name="Finet C."/>
            <person name="Floyd S.K."/>
            <person name="Frommer W.B."/>
            <person name="Fujita T."/>
            <person name="Gramzow L."/>
            <person name="Gutensohn M."/>
            <person name="Harholt J."/>
            <person name="Hattori M."/>
            <person name="Heyl A."/>
            <person name="Hirai T."/>
            <person name="Hiwatashi Y."/>
            <person name="Ishikawa M."/>
            <person name="Iwata M."/>
            <person name="Karol K.G."/>
            <person name="Koehler B."/>
            <person name="Kolukisaoglu U."/>
            <person name="Kubo M."/>
            <person name="Kurata T."/>
            <person name="Lalonde S."/>
            <person name="Li K."/>
            <person name="Li Y."/>
            <person name="Litt A."/>
            <person name="Lyons E."/>
            <person name="Manning G."/>
            <person name="Maruyama T."/>
            <person name="Michael T.P."/>
            <person name="Mikami K."/>
            <person name="Miyazaki S."/>
            <person name="Morinaga S."/>
            <person name="Murata T."/>
            <person name="Mueller-Roeber B."/>
            <person name="Nelson D.R."/>
            <person name="Obara M."/>
            <person name="Oguri Y."/>
            <person name="Olmstead R.G."/>
            <person name="Onodera N."/>
            <person name="Petersen B.L."/>
            <person name="Pils B."/>
            <person name="Prigge M."/>
            <person name="Rensing S.A."/>
            <person name="Riano-Pachon D.M."/>
            <person name="Roberts A.W."/>
            <person name="Sato Y."/>
            <person name="Scheller H.V."/>
            <person name="Schulz B."/>
            <person name="Schulz C."/>
            <person name="Shakirov E.V."/>
            <person name="Shibagaki N."/>
            <person name="Shinohara N."/>
            <person name="Shippen D.E."/>
            <person name="Soerensen I."/>
            <person name="Sotooka R."/>
            <person name="Sugimoto N."/>
            <person name="Sugita M."/>
            <person name="Sumikawa N."/>
            <person name="Tanurdzic M."/>
            <person name="Theissen G."/>
            <person name="Ulvskov P."/>
            <person name="Wakazuki S."/>
            <person name="Weng J.K."/>
            <person name="Willats W.W."/>
            <person name="Wipf D."/>
            <person name="Wolf P.G."/>
            <person name="Yang L."/>
            <person name="Zimmer A.D."/>
            <person name="Zhu Q."/>
            <person name="Mitros T."/>
            <person name="Hellsten U."/>
            <person name="Loque D."/>
            <person name="Otillar R."/>
            <person name="Salamov A."/>
            <person name="Schmutz J."/>
            <person name="Shapiro H."/>
            <person name="Lindquist E."/>
            <person name="Lucas S."/>
            <person name="Rokhsar D."/>
            <person name="Grigoriev I.V."/>
        </authorList>
    </citation>
    <scope>NUCLEOTIDE SEQUENCE [LARGE SCALE GENOMIC DNA]</scope>
</reference>
<dbReference type="GO" id="GO:0003723">
    <property type="term" value="F:RNA binding"/>
    <property type="evidence" value="ECO:0007669"/>
    <property type="project" value="InterPro"/>
</dbReference>
<proteinExistence type="predicted"/>
<dbReference type="PANTHER" id="PTHR47926:SF382">
    <property type="entry name" value="PENTACOTRIPEPTIDE-REPEAT REGION OF PRORP DOMAIN-CONTAINING PROTEIN"/>
    <property type="match status" value="1"/>
</dbReference>
<evidence type="ECO:0000256" key="2">
    <source>
        <dbReference type="PROSITE-ProRule" id="PRU00708"/>
    </source>
</evidence>
<evidence type="ECO:0000313" key="4">
    <source>
        <dbReference type="Proteomes" id="UP000001514"/>
    </source>
</evidence>
<dbReference type="AlphaFoldDB" id="D8RW08"/>
<dbReference type="FunFam" id="1.25.40.10:FF:000158">
    <property type="entry name" value="pentatricopeptide repeat-containing protein At2g33680"/>
    <property type="match status" value="1"/>
</dbReference>
<dbReference type="EMBL" id="GL377592">
    <property type="protein sequence ID" value="EFJ23585.1"/>
    <property type="molecule type" value="Genomic_DNA"/>
</dbReference>
<dbReference type="Gramene" id="EFJ23585">
    <property type="protein sequence ID" value="EFJ23585"/>
    <property type="gene ID" value="SELMODRAFT_103302"/>
</dbReference>
<gene>
    <name evidence="3" type="ORF">SELMODRAFT_103302</name>
</gene>
<evidence type="ECO:0000313" key="3">
    <source>
        <dbReference type="EMBL" id="EFJ23585.1"/>
    </source>
</evidence>
<dbReference type="Gene3D" id="1.25.40.10">
    <property type="entry name" value="Tetratricopeptide repeat domain"/>
    <property type="match status" value="3"/>
</dbReference>
<dbReference type="KEGG" id="smo:SELMODRAFT_103302"/>
<evidence type="ECO:0008006" key="5">
    <source>
        <dbReference type="Google" id="ProtNLM"/>
    </source>
</evidence>
<dbReference type="Pfam" id="PF01535">
    <property type="entry name" value="PPR"/>
    <property type="match status" value="6"/>
</dbReference>
<dbReference type="InterPro" id="IPR046960">
    <property type="entry name" value="PPR_At4g14850-like_plant"/>
</dbReference>
<dbReference type="GO" id="GO:0009451">
    <property type="term" value="P:RNA modification"/>
    <property type="evidence" value="ECO:0007669"/>
    <property type="project" value="InterPro"/>
</dbReference>